<keyword evidence="4" id="KW-1185">Reference proteome</keyword>
<dbReference type="PANTHER" id="PTHR32282:SF33">
    <property type="entry name" value="PEPTIDOGLYCAN GLYCOSYLTRANSFERASE"/>
    <property type="match status" value="1"/>
</dbReference>
<evidence type="ECO:0000256" key="1">
    <source>
        <dbReference type="ARBA" id="ARBA00022679"/>
    </source>
</evidence>
<dbReference type="Pfam" id="PF00912">
    <property type="entry name" value="Transgly"/>
    <property type="match status" value="1"/>
</dbReference>
<evidence type="ECO:0000313" key="3">
    <source>
        <dbReference type="EMBL" id="MDP5182741.1"/>
    </source>
</evidence>
<organism evidence="3 4">
    <name type="scientific">Blastococcus carthaginiensis</name>
    <dbReference type="NCBI Taxonomy" id="3050034"/>
    <lineage>
        <taxon>Bacteria</taxon>
        <taxon>Bacillati</taxon>
        <taxon>Actinomycetota</taxon>
        <taxon>Actinomycetes</taxon>
        <taxon>Geodermatophilales</taxon>
        <taxon>Geodermatophilaceae</taxon>
        <taxon>Blastococcus</taxon>
    </lineage>
</organism>
<keyword evidence="1" id="KW-0808">Transferase</keyword>
<evidence type="ECO:0000313" key="4">
    <source>
        <dbReference type="Proteomes" id="UP001233673"/>
    </source>
</evidence>
<dbReference type="PANTHER" id="PTHR32282">
    <property type="entry name" value="BINDING PROTEIN TRANSPEPTIDASE, PUTATIVE-RELATED"/>
    <property type="match status" value="1"/>
</dbReference>
<dbReference type="InterPro" id="IPR001264">
    <property type="entry name" value="Glyco_trans_51"/>
</dbReference>
<dbReference type="InterPro" id="IPR036950">
    <property type="entry name" value="PBP_transglycosylase"/>
</dbReference>
<dbReference type="InterPro" id="IPR023346">
    <property type="entry name" value="Lysozyme-like_dom_sf"/>
</dbReference>
<dbReference type="Proteomes" id="UP001233673">
    <property type="component" value="Unassembled WGS sequence"/>
</dbReference>
<dbReference type="RefSeq" id="WP_305999413.1">
    <property type="nucleotide sequence ID" value="NZ_JASNFN010000008.1"/>
</dbReference>
<accession>A0ABT9IB04</accession>
<gene>
    <name evidence="3" type="ORF">QOZ88_08825</name>
</gene>
<evidence type="ECO:0000259" key="2">
    <source>
        <dbReference type="Pfam" id="PF00912"/>
    </source>
</evidence>
<sequence>MPPAPVASRPRRSRGARLRRAGLRLLAGLLVLLFAAFAVGWAVTAGVADAEQRVAARLDAFGGTPSTGEVPQRIAAALLATEDSRFGSHPGIDWRGALRAPLGVVLGRDLGGSTIQHQLARVLYEDGATDAGARARSVVLAVKLDQAWRDEQLLRMYLDAVYFGHGFYGVQAAAEGYFGLAPEELDWAQATVLVGLVQAPSAYDPFEHPERAAARQAHVLDRLVAVGTLSRAEADGIAAEPWHLTGG</sequence>
<dbReference type="SUPFAM" id="SSF53955">
    <property type="entry name" value="Lysozyme-like"/>
    <property type="match status" value="1"/>
</dbReference>
<dbReference type="EMBL" id="JASNFN010000008">
    <property type="protein sequence ID" value="MDP5182741.1"/>
    <property type="molecule type" value="Genomic_DNA"/>
</dbReference>
<name>A0ABT9IB04_9ACTN</name>
<dbReference type="InterPro" id="IPR050396">
    <property type="entry name" value="Glycosyltr_51/Transpeptidase"/>
</dbReference>
<reference evidence="4" key="1">
    <citation type="submission" date="2023-05" db="EMBL/GenBank/DDBJ databases">
        <title>Draft genome of Pseudofrankia sp. BMG5.37.</title>
        <authorList>
            <person name="Gtari M."/>
            <person name="Ghodhbane F."/>
            <person name="Sbissi I."/>
        </authorList>
    </citation>
    <scope>NUCLEOTIDE SEQUENCE [LARGE SCALE GENOMIC DNA]</scope>
    <source>
        <strain evidence="4">BMG 814</strain>
    </source>
</reference>
<feature type="domain" description="Glycosyl transferase family 51" evidence="2">
    <location>
        <begin position="67"/>
        <end position="223"/>
    </location>
</feature>
<proteinExistence type="predicted"/>
<comment type="caution">
    <text evidence="3">The sequence shown here is derived from an EMBL/GenBank/DDBJ whole genome shotgun (WGS) entry which is preliminary data.</text>
</comment>
<protein>
    <submittedName>
        <fullName evidence="3">Biosynthetic peptidoglycan transglycosylase</fullName>
    </submittedName>
</protein>
<dbReference type="Gene3D" id="1.10.3810.10">
    <property type="entry name" value="Biosynthetic peptidoglycan transglycosylase-like"/>
    <property type="match status" value="1"/>
</dbReference>